<name>A0A2C6MFB6_9FIRM</name>
<keyword evidence="1" id="KW-0378">Hydrolase</keyword>
<evidence type="ECO:0000259" key="2">
    <source>
        <dbReference type="SMART" id="SM00646"/>
    </source>
</evidence>
<feature type="domain" description="MurNAc-LAA" evidence="2">
    <location>
        <begin position="1"/>
        <end position="99"/>
    </location>
</feature>
<dbReference type="InterPro" id="IPR002508">
    <property type="entry name" value="MurNAc-LAA_cat"/>
</dbReference>
<evidence type="ECO:0000313" key="3">
    <source>
        <dbReference type="EMBL" id="PHJ38344.1"/>
    </source>
</evidence>
<dbReference type="AlphaFoldDB" id="A0A2C6MFB6"/>
<dbReference type="Gene3D" id="3.40.630.40">
    <property type="entry name" value="Zn-dependent exopeptidases"/>
    <property type="match status" value="1"/>
</dbReference>
<dbReference type="GO" id="GO:0009253">
    <property type="term" value="P:peptidoglycan catabolic process"/>
    <property type="evidence" value="ECO:0007669"/>
    <property type="project" value="InterPro"/>
</dbReference>
<dbReference type="PANTHER" id="PTHR30404">
    <property type="entry name" value="N-ACETYLMURAMOYL-L-ALANINE AMIDASE"/>
    <property type="match status" value="1"/>
</dbReference>
<dbReference type="EMBL" id="AWQQ01000054">
    <property type="protein sequence ID" value="PHJ38344.1"/>
    <property type="molecule type" value="Genomic_DNA"/>
</dbReference>
<dbReference type="GO" id="GO:0030288">
    <property type="term" value="C:outer membrane-bounded periplasmic space"/>
    <property type="evidence" value="ECO:0007669"/>
    <property type="project" value="TreeGrafter"/>
</dbReference>
<reference evidence="3 4" key="1">
    <citation type="submission" date="2013-09" db="EMBL/GenBank/DDBJ databases">
        <title>Biodegradation of hydrocarbons in the deep terrestrial subsurface : characterization of a microbial consortium composed of two Desulfotomaculum species originating from a deep geological formation.</title>
        <authorList>
            <person name="Aullo T."/>
            <person name="Berlendis S."/>
            <person name="Lascourreges J.-F."/>
            <person name="Dessort D."/>
            <person name="Saint-Laurent S."/>
            <person name="Schraauwers B."/>
            <person name="Mas J."/>
            <person name="Magot M."/>
            <person name="Ranchou-Peyruse A."/>
        </authorList>
    </citation>
    <scope>NUCLEOTIDE SEQUENCE [LARGE SCALE GENOMIC DNA]</scope>
    <source>
        <strain evidence="3 4">Bs107</strain>
    </source>
</reference>
<dbReference type="CDD" id="cd02696">
    <property type="entry name" value="MurNAc-LAA"/>
    <property type="match status" value="1"/>
</dbReference>
<protein>
    <recommendedName>
        <fullName evidence="2">MurNAc-LAA domain-containing protein</fullName>
    </recommendedName>
</protein>
<dbReference type="Pfam" id="PF01520">
    <property type="entry name" value="Amidase_3"/>
    <property type="match status" value="1"/>
</dbReference>
<dbReference type="SMART" id="SM00646">
    <property type="entry name" value="Ami_3"/>
    <property type="match status" value="1"/>
</dbReference>
<organism evidence="3 4">
    <name type="scientific">Desulforamulus profundi</name>
    <dbReference type="NCBI Taxonomy" id="1383067"/>
    <lineage>
        <taxon>Bacteria</taxon>
        <taxon>Bacillati</taxon>
        <taxon>Bacillota</taxon>
        <taxon>Clostridia</taxon>
        <taxon>Eubacteriales</taxon>
        <taxon>Peptococcaceae</taxon>
        <taxon>Desulforamulus</taxon>
    </lineage>
</organism>
<accession>A0A2C6MFB6</accession>
<dbReference type="PANTHER" id="PTHR30404:SF0">
    <property type="entry name" value="N-ACETYLMURAMOYL-L-ALANINE AMIDASE AMIC"/>
    <property type="match status" value="1"/>
</dbReference>
<proteinExistence type="predicted"/>
<evidence type="ECO:0000313" key="4">
    <source>
        <dbReference type="Proteomes" id="UP000222564"/>
    </source>
</evidence>
<sequence>MVSIHVNVGPGRCIGPEAFYYGKSVQGKVLAECIQKELHRIPEIRKRTIKTGRYYLLTHTSMPCVIVETGFINNPAERKKLLDKKYQQVLARAISQGILEYLREKENIPQEKKGFGPLFTFFVTLQKKVS</sequence>
<dbReference type="RefSeq" id="WP_274378683.1">
    <property type="nucleotide sequence ID" value="NZ_AWQQ01000054.1"/>
</dbReference>
<evidence type="ECO:0000256" key="1">
    <source>
        <dbReference type="ARBA" id="ARBA00022801"/>
    </source>
</evidence>
<comment type="caution">
    <text evidence="3">The sequence shown here is derived from an EMBL/GenBank/DDBJ whole genome shotgun (WGS) entry which is preliminary data.</text>
</comment>
<gene>
    <name evidence="3" type="ORF">P378_10965</name>
</gene>
<dbReference type="SUPFAM" id="SSF53187">
    <property type="entry name" value="Zn-dependent exopeptidases"/>
    <property type="match status" value="1"/>
</dbReference>
<keyword evidence="4" id="KW-1185">Reference proteome</keyword>
<dbReference type="GO" id="GO:0008745">
    <property type="term" value="F:N-acetylmuramoyl-L-alanine amidase activity"/>
    <property type="evidence" value="ECO:0007669"/>
    <property type="project" value="InterPro"/>
</dbReference>
<dbReference type="InterPro" id="IPR050695">
    <property type="entry name" value="N-acetylmuramoyl_amidase_3"/>
</dbReference>
<dbReference type="Proteomes" id="UP000222564">
    <property type="component" value="Unassembled WGS sequence"/>
</dbReference>